<dbReference type="Gene3D" id="2.40.50.100">
    <property type="match status" value="1"/>
</dbReference>
<dbReference type="NCBIfam" id="NF002270">
    <property type="entry name" value="PRK01202.1"/>
    <property type="match status" value="1"/>
</dbReference>
<dbReference type="GO" id="GO:0019464">
    <property type="term" value="P:glycine decarboxylation via glycine cleavage system"/>
    <property type="evidence" value="ECO:0007669"/>
    <property type="project" value="InterPro"/>
</dbReference>
<evidence type="ECO:0000313" key="5">
    <source>
        <dbReference type="Proteomes" id="UP000242850"/>
    </source>
</evidence>
<evidence type="ECO:0000313" key="4">
    <source>
        <dbReference type="EMBL" id="SEF64486.1"/>
    </source>
</evidence>
<dbReference type="InterPro" id="IPR033753">
    <property type="entry name" value="GCV_H/Fam206"/>
</dbReference>
<dbReference type="PANTHER" id="PTHR11715:SF3">
    <property type="entry name" value="GLYCINE CLEAVAGE SYSTEM H PROTEIN-RELATED"/>
    <property type="match status" value="1"/>
</dbReference>
<evidence type="ECO:0000256" key="2">
    <source>
        <dbReference type="ARBA" id="ARBA00022823"/>
    </source>
</evidence>
<dbReference type="GO" id="GO:0009249">
    <property type="term" value="P:protein lipoylation"/>
    <property type="evidence" value="ECO:0007669"/>
    <property type="project" value="TreeGrafter"/>
</dbReference>
<dbReference type="InterPro" id="IPR011053">
    <property type="entry name" value="Single_hybrid_motif"/>
</dbReference>
<dbReference type="PROSITE" id="PS50968">
    <property type="entry name" value="BIOTINYL_LIPOYL"/>
    <property type="match status" value="1"/>
</dbReference>
<dbReference type="PROSITE" id="PS00189">
    <property type="entry name" value="LIPOYL"/>
    <property type="match status" value="1"/>
</dbReference>
<gene>
    <name evidence="4" type="ORF">SAMN05660865_00681</name>
</gene>
<name>A0A1H5TNZ9_9CLOT</name>
<dbReference type="InterPro" id="IPR002930">
    <property type="entry name" value="GCV_H"/>
</dbReference>
<dbReference type="CDD" id="cd06848">
    <property type="entry name" value="GCS_H"/>
    <property type="match status" value="1"/>
</dbReference>
<evidence type="ECO:0000259" key="3">
    <source>
        <dbReference type="PROSITE" id="PS50968"/>
    </source>
</evidence>
<dbReference type="Pfam" id="PF08859">
    <property type="entry name" value="DGC"/>
    <property type="match status" value="1"/>
</dbReference>
<dbReference type="InterPro" id="IPR000089">
    <property type="entry name" value="Biotin_lipoyl"/>
</dbReference>
<feature type="domain" description="Lipoyl-binding" evidence="3">
    <location>
        <begin position="171"/>
        <end position="253"/>
    </location>
</feature>
<organism evidence="4 5">
    <name type="scientific">Caloramator fervidus</name>
    <dbReference type="NCBI Taxonomy" id="29344"/>
    <lineage>
        <taxon>Bacteria</taxon>
        <taxon>Bacillati</taxon>
        <taxon>Bacillota</taxon>
        <taxon>Clostridia</taxon>
        <taxon>Eubacteriales</taxon>
        <taxon>Clostridiaceae</taxon>
        <taxon>Caloramator</taxon>
    </lineage>
</organism>
<sequence length="283" mass="32680">MDKNYVVLPCNGLDKCAGCITREIALILKEKISCEIICPVFYRVADARYNKLANENQLIVIDGCNTRCATRLASEKNLKVYKKVNVSEVAQKNNITLSKELKVGEDEKRVIEIIINELLQENQNTSKDLEIKFPETLDYEIYKKDKFIFRLPKNGFYFNENDCWVYVDGNLARIGVTDYVQQSLSDIMFFNPPTVGNEISQFDEVGTIESGKAVFEIISPVSGKIVRINEKLLESPEYINENPYEKGWIADIELSDFESDKMLLLTFDEYFEKMKRKVDEFHV</sequence>
<dbReference type="Pfam" id="PF01597">
    <property type="entry name" value="GCV_H"/>
    <property type="match status" value="1"/>
</dbReference>
<dbReference type="EMBL" id="FNUK01000006">
    <property type="protein sequence ID" value="SEF64486.1"/>
    <property type="molecule type" value="Genomic_DNA"/>
</dbReference>
<dbReference type="InterPro" id="IPR003016">
    <property type="entry name" value="2-oxoA_DH_lipoyl-BS"/>
</dbReference>
<accession>A0A1H5TNZ9</accession>
<keyword evidence="5" id="KW-1185">Reference proteome</keyword>
<dbReference type="OrthoDB" id="9796712at2"/>
<comment type="similarity">
    <text evidence="1">Belongs to the GcvH family.</text>
</comment>
<dbReference type="SUPFAM" id="SSF51230">
    <property type="entry name" value="Single hybrid motif"/>
    <property type="match status" value="1"/>
</dbReference>
<dbReference type="AlphaFoldDB" id="A0A1H5TNZ9"/>
<keyword evidence="2" id="KW-0450">Lipoyl</keyword>
<evidence type="ECO:0000256" key="1">
    <source>
        <dbReference type="ARBA" id="ARBA00009249"/>
    </source>
</evidence>
<dbReference type="RefSeq" id="WP_103895685.1">
    <property type="nucleotide sequence ID" value="NZ_FNUK01000006.1"/>
</dbReference>
<dbReference type="Proteomes" id="UP000242850">
    <property type="component" value="Unassembled WGS sequence"/>
</dbReference>
<dbReference type="GO" id="GO:0005829">
    <property type="term" value="C:cytosol"/>
    <property type="evidence" value="ECO:0007669"/>
    <property type="project" value="TreeGrafter"/>
</dbReference>
<dbReference type="InterPro" id="IPR014958">
    <property type="entry name" value="DGC"/>
</dbReference>
<proteinExistence type="inferred from homology"/>
<protein>
    <submittedName>
        <fullName evidence="4">Glycine cleavage system H protein</fullName>
    </submittedName>
</protein>
<dbReference type="GO" id="GO:0005960">
    <property type="term" value="C:glycine cleavage complex"/>
    <property type="evidence" value="ECO:0007669"/>
    <property type="project" value="InterPro"/>
</dbReference>
<dbReference type="PANTHER" id="PTHR11715">
    <property type="entry name" value="GLYCINE CLEAVAGE SYSTEM H PROTEIN"/>
    <property type="match status" value="1"/>
</dbReference>
<reference evidence="5" key="1">
    <citation type="submission" date="2016-10" db="EMBL/GenBank/DDBJ databases">
        <authorList>
            <person name="Varghese N."/>
            <person name="Submissions S."/>
        </authorList>
    </citation>
    <scope>NUCLEOTIDE SEQUENCE [LARGE SCALE GENOMIC DNA]</scope>
    <source>
        <strain evidence="5">DSM 5463</strain>
    </source>
</reference>